<evidence type="ECO:0000256" key="1">
    <source>
        <dbReference type="ARBA" id="ARBA00010552"/>
    </source>
</evidence>
<dbReference type="NCBIfam" id="TIGR00004">
    <property type="entry name" value="Rid family detoxifying hydrolase"/>
    <property type="match status" value="1"/>
</dbReference>
<dbReference type="eggNOG" id="COG0251">
    <property type="taxonomic scope" value="Bacteria"/>
</dbReference>
<dbReference type="PANTHER" id="PTHR11803:SF58">
    <property type="entry name" value="PROTEIN HMF1-RELATED"/>
    <property type="match status" value="1"/>
</dbReference>
<reference evidence="3 4" key="1">
    <citation type="journal article" date="2012" name="J. Bacteriol.">
        <title>Complete Genome Sequence of the Thermophilic, Piezophilic, Heterotrophic Bacterium Marinitoga piezophila KA3.</title>
        <authorList>
            <person name="Lucas S."/>
            <person name="Han J."/>
            <person name="Lapidus A."/>
            <person name="Cheng J.F."/>
            <person name="Goodwin L.A."/>
            <person name="Pitluck S."/>
            <person name="Peters L."/>
            <person name="Mikhailova N."/>
            <person name="Teshima H."/>
            <person name="Detter J.C."/>
            <person name="Han C."/>
            <person name="Tapia R."/>
            <person name="Land M."/>
            <person name="Hauser L."/>
            <person name="Kyrpides N.C."/>
            <person name="Ivanova N."/>
            <person name="Pagani I."/>
            <person name="Vannier P."/>
            <person name="Oger P."/>
            <person name="Bartlett D.H."/>
            <person name="Noll K.M."/>
            <person name="Woyke T."/>
            <person name="Jebbar M."/>
        </authorList>
    </citation>
    <scope>NUCLEOTIDE SEQUENCE [LARGE SCALE GENOMIC DNA]</scope>
    <source>
        <strain evidence="4">DSM 14283 / JCM 11233 / KA3</strain>
    </source>
</reference>
<dbReference type="Pfam" id="PF01042">
    <property type="entry name" value="Ribonuc_L-PSP"/>
    <property type="match status" value="1"/>
</dbReference>
<dbReference type="STRING" id="443254.Marpi_0428"/>
<proteinExistence type="inferred from homology"/>
<dbReference type="Proteomes" id="UP000007161">
    <property type="component" value="Chromosome"/>
</dbReference>
<keyword evidence="2" id="KW-0472">Membrane</keyword>
<name>H2J4T7_MARPK</name>
<dbReference type="InterPro" id="IPR019897">
    <property type="entry name" value="RidA_CS"/>
</dbReference>
<accession>H2J4T7</accession>
<dbReference type="EMBL" id="CP003257">
    <property type="protein sequence ID" value="AEX84872.1"/>
    <property type="molecule type" value="Genomic_DNA"/>
</dbReference>
<feature type="transmembrane region" description="Helical" evidence="2">
    <location>
        <begin position="7"/>
        <end position="24"/>
    </location>
</feature>
<dbReference type="AlphaFoldDB" id="H2J4T7"/>
<evidence type="ECO:0000256" key="2">
    <source>
        <dbReference type="SAM" id="Phobius"/>
    </source>
</evidence>
<reference evidence="4" key="2">
    <citation type="submission" date="2012-01" db="EMBL/GenBank/DDBJ databases">
        <title>Complete sequence of chromosome of Marinitoga piezophila KA3.</title>
        <authorList>
            <person name="Lucas S."/>
            <person name="Han J."/>
            <person name="Lapidus A."/>
            <person name="Cheng J.-F."/>
            <person name="Goodwin L."/>
            <person name="Pitluck S."/>
            <person name="Peters L."/>
            <person name="Mikhailova N."/>
            <person name="Teshima H."/>
            <person name="Detter J.C."/>
            <person name="Han C."/>
            <person name="Tapia R."/>
            <person name="Land M."/>
            <person name="Hauser L."/>
            <person name="Kyrpides N."/>
            <person name="Ivanova N."/>
            <person name="Pagani I."/>
            <person name="Jebbar M."/>
            <person name="Vannier P."/>
            <person name="Oger P."/>
            <person name="Cario A."/>
            <person name="Bartlett D."/>
            <person name="Noll K.M."/>
            <person name="Woyke T."/>
        </authorList>
    </citation>
    <scope>NUCLEOTIDE SEQUENCE [LARGE SCALE GENOMIC DNA]</scope>
    <source>
        <strain evidence="4">DSM 14283 / JCM 11233 / KA3</strain>
    </source>
</reference>
<dbReference type="GO" id="GO:0019239">
    <property type="term" value="F:deaminase activity"/>
    <property type="evidence" value="ECO:0007669"/>
    <property type="project" value="TreeGrafter"/>
</dbReference>
<feature type="transmembrane region" description="Helical" evidence="2">
    <location>
        <begin position="30"/>
        <end position="53"/>
    </location>
</feature>
<organism evidence="3 4">
    <name type="scientific">Marinitoga piezophila (strain DSM 14283 / JCM 11233 / KA3)</name>
    <dbReference type="NCBI Taxonomy" id="443254"/>
    <lineage>
        <taxon>Bacteria</taxon>
        <taxon>Thermotogati</taxon>
        <taxon>Thermotogota</taxon>
        <taxon>Thermotogae</taxon>
        <taxon>Petrotogales</taxon>
        <taxon>Petrotogaceae</taxon>
        <taxon>Marinitoga</taxon>
    </lineage>
</organism>
<dbReference type="PROSITE" id="PS01094">
    <property type="entry name" value="UPF0076"/>
    <property type="match status" value="1"/>
</dbReference>
<dbReference type="Gene3D" id="3.30.1330.40">
    <property type="entry name" value="RutC-like"/>
    <property type="match status" value="1"/>
</dbReference>
<keyword evidence="4" id="KW-1185">Reference proteome</keyword>
<dbReference type="HOGENOM" id="CLU_1045117_0_0_0"/>
<gene>
    <name evidence="3" type="ordered locus">Marpi_0428</name>
</gene>
<comment type="similarity">
    <text evidence="1">Belongs to the RutC family.</text>
</comment>
<dbReference type="FunFam" id="3.30.1330.40:FF:000001">
    <property type="entry name" value="L-PSP family endoribonuclease"/>
    <property type="match status" value="1"/>
</dbReference>
<dbReference type="SUPFAM" id="SSF55298">
    <property type="entry name" value="YjgF-like"/>
    <property type="match status" value="1"/>
</dbReference>
<keyword evidence="2" id="KW-1133">Transmembrane helix</keyword>
<dbReference type="CDD" id="cd00448">
    <property type="entry name" value="YjgF_YER057c_UK114_family"/>
    <property type="match status" value="1"/>
</dbReference>
<keyword evidence="2" id="KW-0812">Transmembrane</keyword>
<dbReference type="KEGG" id="mpz:Marpi_0428"/>
<dbReference type="GO" id="GO:0005829">
    <property type="term" value="C:cytosol"/>
    <property type="evidence" value="ECO:0007669"/>
    <property type="project" value="TreeGrafter"/>
</dbReference>
<dbReference type="PANTHER" id="PTHR11803">
    <property type="entry name" value="2-IMINOBUTANOATE/2-IMINOPROPANOATE DEAMINASE RIDA"/>
    <property type="match status" value="1"/>
</dbReference>
<evidence type="ECO:0000313" key="3">
    <source>
        <dbReference type="EMBL" id="AEX84872.1"/>
    </source>
</evidence>
<feature type="transmembrane region" description="Helical" evidence="2">
    <location>
        <begin position="90"/>
        <end position="108"/>
    </location>
</feature>
<dbReference type="InterPro" id="IPR006056">
    <property type="entry name" value="RidA"/>
</dbReference>
<protein>
    <submittedName>
        <fullName evidence="3">Endoribonuclease L-PSP, putative</fullName>
    </submittedName>
</protein>
<dbReference type="RefSeq" id="WP_014295944.1">
    <property type="nucleotide sequence ID" value="NC_016751.1"/>
</dbReference>
<dbReference type="InterPro" id="IPR006175">
    <property type="entry name" value="YjgF/YER057c/UK114"/>
</dbReference>
<evidence type="ECO:0000313" key="4">
    <source>
        <dbReference type="Proteomes" id="UP000007161"/>
    </source>
</evidence>
<dbReference type="InterPro" id="IPR035959">
    <property type="entry name" value="RutC-like_sf"/>
</dbReference>
<feature type="transmembrane region" description="Helical" evidence="2">
    <location>
        <begin position="65"/>
        <end position="84"/>
    </location>
</feature>
<sequence length="266" mass="30923">MKFYIDVAYKLSWILTFIIGFSGVSTSSGVTGFFLFFFTLTTLILLTGTYLFSRTKDGLHTIIHYFSMIVIASAYMISMSLIKLNVYTFTVYYMLYNVLYAFILNNYFKYFEEKDHLKDLLKTLNLSYFDYFDGHQMRLKLFNNKKSVTPKNFSAVGPYSHAILKDDELFISGQLPINYETGEIPESFVEQTKQVMENIKTILKSSGFSLKDVVQVQVFLTDMSKFNEFNVVYENYFKKIYPARFVIEVSKLPKDAMVEIACIAKK</sequence>